<reference evidence="1 2" key="1">
    <citation type="journal article" date="2019" name="Int. J. Syst. Evol. Microbiol.">
        <title>The Global Catalogue of Microorganisms (GCM) 10K type strain sequencing project: providing services to taxonomists for standard genome sequencing and annotation.</title>
        <authorList>
            <consortium name="The Broad Institute Genomics Platform"/>
            <consortium name="The Broad Institute Genome Sequencing Center for Infectious Disease"/>
            <person name="Wu L."/>
            <person name="Ma J."/>
        </authorList>
    </citation>
    <scope>NUCLEOTIDE SEQUENCE [LARGE SCALE GENOMIC DNA]</scope>
    <source>
        <strain evidence="1 2">CGMCC 1.12720</strain>
    </source>
</reference>
<accession>A0ACB5PQB1</accession>
<dbReference type="Proteomes" id="UP000605392">
    <property type="component" value="Unassembled WGS sequence"/>
</dbReference>
<gene>
    <name evidence="1" type="ORF">GCM10011375_15240</name>
</gene>
<evidence type="ECO:0000313" key="2">
    <source>
        <dbReference type="Proteomes" id="UP000605392"/>
    </source>
</evidence>
<dbReference type="EMBL" id="BMFN01000001">
    <property type="protein sequence ID" value="GGF61057.1"/>
    <property type="molecule type" value="Genomic_DNA"/>
</dbReference>
<name>A0ACB5PQB1_9BACT</name>
<evidence type="ECO:0000313" key="1">
    <source>
        <dbReference type="EMBL" id="GGF61057.1"/>
    </source>
</evidence>
<protein>
    <submittedName>
        <fullName evidence="1">Beta-xylosidase</fullName>
    </submittedName>
</protein>
<organism evidence="1 2">
    <name type="scientific">Hymenobacter qilianensis</name>
    <dbReference type="NCBI Taxonomy" id="1385715"/>
    <lineage>
        <taxon>Bacteria</taxon>
        <taxon>Pseudomonadati</taxon>
        <taxon>Bacteroidota</taxon>
        <taxon>Cytophagia</taxon>
        <taxon>Cytophagales</taxon>
        <taxon>Hymenobacteraceae</taxon>
        <taxon>Hymenobacter</taxon>
    </lineage>
</organism>
<keyword evidence="2" id="KW-1185">Reference proteome</keyword>
<sequence length="543" mass="58858">MNNLLSSFSQKTGWLAALGVSVLIGCQPPATTTQPAENPTTVVTPEPATPVAPAAPPIPNPVLPGDFPDPSVAKVGSTYWATATSSNWGPVFPLLKSDNLTDWKIVGHVFPELPPSWADYYFWAPEINQDNGKTYVYYSAHKKGGNLAVGVASADRPEGPYRDHGFLVGQPAGSIDGFPMRDEKGQLYLIWKEDGNSVKEPTPIWAQRLNEERTALTGEKTELFRNTAPWEGNLVEGVAMVRHNDYFYAFYAANGCCGSGCTYATGVARAKSLLGPWEKYEKNPILAPNETWKCPGHGTVVQHDNRWYFLHHAYDREGFQNVGRQGVLSEFTWNADGWPEFTGGSTPAAQTANLEQYDVTDEFDGTALGLAWQWPITAKPKVGVKDGKLQLTARSEAAGAMLGQTTYTTNYTATTQFDPTTLPAGVQAGLTTIGNVENTLALTAGGGKLRLWQLKKGKRENLGETAMPKGKNLTLRVQAEGGTKYRFAYSPDGGQTWQNVPASGDAIDGSFLPPWDLGVRVGVLAQGSNSATVAFDRFTLDNQ</sequence>
<comment type="caution">
    <text evidence="1">The sequence shown here is derived from an EMBL/GenBank/DDBJ whole genome shotgun (WGS) entry which is preliminary data.</text>
</comment>
<proteinExistence type="predicted"/>